<name>H1FZ43_SULGG</name>
<dbReference type="InterPro" id="IPR005318">
    <property type="entry name" value="OM_porin_bac"/>
</dbReference>
<dbReference type="PANTHER" id="PTHR34596:SF2">
    <property type="entry name" value="CHITOPORIN"/>
    <property type="match status" value="1"/>
</dbReference>
<evidence type="ECO:0000256" key="3">
    <source>
        <dbReference type="ARBA" id="ARBA00022729"/>
    </source>
</evidence>
<evidence type="ECO:0000256" key="1">
    <source>
        <dbReference type="ARBA" id="ARBA00009075"/>
    </source>
</evidence>
<comment type="caution">
    <text evidence="5">The sequence shown here is derived from an EMBL/GenBank/DDBJ whole genome shotgun (WGS) entry which is preliminary data.</text>
</comment>
<dbReference type="GO" id="GO:0016020">
    <property type="term" value="C:membrane"/>
    <property type="evidence" value="ECO:0007669"/>
    <property type="project" value="InterPro"/>
</dbReference>
<protein>
    <recommendedName>
        <fullName evidence="7">Outer membrane porin</fullName>
    </recommendedName>
</protein>
<sequence>MKKIAISIAVLAGTMVLQAADTPEVKETALLGGGVVSGQLKVMHIISDKDNAWTPNDGSGYLGTLKYVTPEVLDGLKFGAAFYINGDTGLTKWDAGKQNALGMFTATQGQDKSELGQAYVEYKHDMLNFKGGRQILSTPLTKIKWSLMPNFYDAYMLGTEKVPGFSFNLGHITRMSYGSRAATDWSLIGEKTKTAGVSRPMETQSATGIVQAEFHSLAEGAGVAKNTAGMTVVGATYNGVEGLTVSLWDYYAWDIANMIYADIDYKFPVVKGTNLALSAQYLKQSEVGDKLAGKLNYNLMGAKAKIGNKKWSVYAAYNKSNDNDNDGNTFIKSGFLNAWGADPAYTSSLFSRNAYRQDVSAYKVGGHYTIMKGLKIMASYANYGKSKTTAYSPSNLVANNDATEADIILAYKPTKAWMLKVFNAIRTSEYDSSATAEKKMNHFRAVASYDF</sequence>
<proteinExistence type="inferred from homology"/>
<evidence type="ECO:0008006" key="7">
    <source>
        <dbReference type="Google" id="ProtNLM"/>
    </source>
</evidence>
<dbReference type="RefSeq" id="WP_008341437.1">
    <property type="nucleotide sequence ID" value="NZ_AFRZ01000001.1"/>
</dbReference>
<reference evidence="5 6" key="1">
    <citation type="journal article" date="2012" name="Proc. Natl. Acad. Sci. U.S.A.">
        <title>Genome and physiology of a model Epsilonproteobacterium responsible for sulfide detoxification in marine oxygen depletion zones.</title>
        <authorList>
            <person name="Grote J."/>
            <person name="Schott T."/>
            <person name="Bruckner C.G."/>
            <person name="Glockner F.O."/>
            <person name="Jost G."/>
            <person name="Teeling H."/>
            <person name="Labrenz M."/>
            <person name="Jurgens K."/>
        </authorList>
    </citation>
    <scope>NUCLEOTIDE SEQUENCE [LARGE SCALE GENOMIC DNA]</scope>
    <source>
        <strain evidence="5 6">GD1</strain>
    </source>
</reference>
<dbReference type="HOGENOM" id="CLU_608228_0_0_7"/>
<dbReference type="InterPro" id="IPR023614">
    <property type="entry name" value="Porin_dom_sf"/>
</dbReference>
<gene>
    <name evidence="5" type="ORF">SMGD1_2404</name>
</gene>
<dbReference type="Gene3D" id="2.40.160.10">
    <property type="entry name" value="Porin"/>
    <property type="match status" value="1"/>
</dbReference>
<dbReference type="STRING" id="929558.SMGD1_2404"/>
<dbReference type="eggNOG" id="COG3203">
    <property type="taxonomic scope" value="Bacteria"/>
</dbReference>
<evidence type="ECO:0000256" key="4">
    <source>
        <dbReference type="SAM" id="SignalP"/>
    </source>
</evidence>
<comment type="similarity">
    <text evidence="1">Belongs to the outer membrane porin (Opr) (TC 1.B.25) family.</text>
</comment>
<dbReference type="OrthoDB" id="5332860at2"/>
<dbReference type="PATRIC" id="fig|929558.5.peg.2394"/>
<dbReference type="SUPFAM" id="SSF56935">
    <property type="entry name" value="Porins"/>
    <property type="match status" value="1"/>
</dbReference>
<dbReference type="AlphaFoldDB" id="H1FZ43"/>
<dbReference type="Proteomes" id="UP000006431">
    <property type="component" value="Unassembled WGS sequence"/>
</dbReference>
<feature type="chain" id="PRO_5003548826" description="Outer membrane porin" evidence="4">
    <location>
        <begin position="20"/>
        <end position="451"/>
    </location>
</feature>
<keyword evidence="2" id="KW-0813">Transport</keyword>
<dbReference type="EMBL" id="AFRZ01000001">
    <property type="protein sequence ID" value="EHP30927.1"/>
    <property type="molecule type" value="Genomic_DNA"/>
</dbReference>
<evidence type="ECO:0000313" key="5">
    <source>
        <dbReference type="EMBL" id="EHP30927.1"/>
    </source>
</evidence>
<dbReference type="PANTHER" id="PTHR34596">
    <property type="entry name" value="CHITOPORIN"/>
    <property type="match status" value="1"/>
</dbReference>
<accession>H1FZ43</accession>
<feature type="signal peptide" evidence="4">
    <location>
        <begin position="1"/>
        <end position="19"/>
    </location>
</feature>
<keyword evidence="6" id="KW-1185">Reference proteome</keyword>
<evidence type="ECO:0000256" key="2">
    <source>
        <dbReference type="ARBA" id="ARBA00022448"/>
    </source>
</evidence>
<dbReference type="GO" id="GO:0015288">
    <property type="term" value="F:porin activity"/>
    <property type="evidence" value="ECO:0007669"/>
    <property type="project" value="TreeGrafter"/>
</dbReference>
<organism evidence="5 6">
    <name type="scientific">Sulfurimonas gotlandica (strain DSM 19862 / JCM 16533 / GD1)</name>
    <dbReference type="NCBI Taxonomy" id="929558"/>
    <lineage>
        <taxon>Bacteria</taxon>
        <taxon>Pseudomonadati</taxon>
        <taxon>Campylobacterota</taxon>
        <taxon>Epsilonproteobacteria</taxon>
        <taxon>Campylobacterales</taxon>
        <taxon>Sulfurimonadaceae</taxon>
        <taxon>Sulfurimonas</taxon>
    </lineage>
</organism>
<keyword evidence="3 4" id="KW-0732">Signal</keyword>
<evidence type="ECO:0000313" key="6">
    <source>
        <dbReference type="Proteomes" id="UP000006431"/>
    </source>
</evidence>
<dbReference type="Pfam" id="PF03573">
    <property type="entry name" value="OprD"/>
    <property type="match status" value="1"/>
</dbReference>